<dbReference type="RefSeq" id="WP_157985818.1">
    <property type="nucleotide sequence ID" value="NZ_JALBUU010000004.1"/>
</dbReference>
<evidence type="ECO:0000256" key="1">
    <source>
        <dbReference type="SAM" id="MobiDB-lite"/>
    </source>
</evidence>
<accession>A0ABS9W706</accession>
<evidence type="ECO:0000313" key="3">
    <source>
        <dbReference type="Proteomes" id="UP001201985"/>
    </source>
</evidence>
<organism evidence="2 3">
    <name type="scientific">Teichococcus vastitatis</name>
    <dbReference type="NCBI Taxonomy" id="2307076"/>
    <lineage>
        <taxon>Bacteria</taxon>
        <taxon>Pseudomonadati</taxon>
        <taxon>Pseudomonadota</taxon>
        <taxon>Alphaproteobacteria</taxon>
        <taxon>Acetobacterales</taxon>
        <taxon>Roseomonadaceae</taxon>
        <taxon>Roseomonas</taxon>
    </lineage>
</organism>
<feature type="region of interest" description="Disordered" evidence="1">
    <location>
        <begin position="1"/>
        <end position="53"/>
    </location>
</feature>
<dbReference type="Proteomes" id="UP001201985">
    <property type="component" value="Unassembled WGS sequence"/>
</dbReference>
<sequence>MINEQDYDDGLVHGHSWATEPPMAPSQHGMKPAANAAAVPTPSTAFRDDQMGH</sequence>
<evidence type="ECO:0000313" key="2">
    <source>
        <dbReference type="EMBL" id="MCI0754690.1"/>
    </source>
</evidence>
<comment type="caution">
    <text evidence="2">The sequence shown here is derived from an EMBL/GenBank/DDBJ whole genome shotgun (WGS) entry which is preliminary data.</text>
</comment>
<gene>
    <name evidence="2" type="ORF">MON41_13065</name>
</gene>
<keyword evidence="3" id="KW-1185">Reference proteome</keyword>
<proteinExistence type="predicted"/>
<dbReference type="EMBL" id="JALBUU010000004">
    <property type="protein sequence ID" value="MCI0754690.1"/>
    <property type="molecule type" value="Genomic_DNA"/>
</dbReference>
<protein>
    <submittedName>
        <fullName evidence="2">Uncharacterized protein</fullName>
    </submittedName>
</protein>
<reference evidence="2 3" key="1">
    <citation type="submission" date="2022-03" db="EMBL/GenBank/DDBJ databases">
        <title>Complete genome analysis of Roseomonas KG 17.1 : a prolific producer of plant growth promoters.</title>
        <authorList>
            <person name="Saadouli I."/>
            <person name="Najjari A."/>
            <person name="Mosbah A."/>
            <person name="Ouzari H.I."/>
        </authorList>
    </citation>
    <scope>NUCLEOTIDE SEQUENCE [LARGE SCALE GENOMIC DNA]</scope>
    <source>
        <strain evidence="2 3">KG17-1</strain>
    </source>
</reference>
<name>A0ABS9W706_9PROT</name>